<protein>
    <submittedName>
        <fullName evidence="1">Uncharacterized protein</fullName>
    </submittedName>
</protein>
<keyword evidence="2" id="KW-1185">Reference proteome</keyword>
<dbReference type="Proteomes" id="UP000314294">
    <property type="component" value="Unassembled WGS sequence"/>
</dbReference>
<sequence length="74" mass="8056">MFECISSVFIVEVEVEVEVVGGAVEGLVWKVRSADREEVFKIVGESQGEAAITRPVVQWFSTGLDQWGSGSPLV</sequence>
<dbReference type="EMBL" id="SRLO01001052">
    <property type="protein sequence ID" value="TNN42220.1"/>
    <property type="molecule type" value="Genomic_DNA"/>
</dbReference>
<reference evidence="1 2" key="1">
    <citation type="submission" date="2019-03" db="EMBL/GenBank/DDBJ databases">
        <title>First draft genome of Liparis tanakae, snailfish: a comprehensive survey of snailfish specific genes.</title>
        <authorList>
            <person name="Kim W."/>
            <person name="Song I."/>
            <person name="Jeong J.-H."/>
            <person name="Kim D."/>
            <person name="Kim S."/>
            <person name="Ryu S."/>
            <person name="Song J.Y."/>
            <person name="Lee S.K."/>
        </authorList>
    </citation>
    <scope>NUCLEOTIDE SEQUENCE [LARGE SCALE GENOMIC DNA]</scope>
    <source>
        <tissue evidence="1">Muscle</tissue>
    </source>
</reference>
<organism evidence="1 2">
    <name type="scientific">Liparis tanakae</name>
    <name type="common">Tanaka's snailfish</name>
    <dbReference type="NCBI Taxonomy" id="230148"/>
    <lineage>
        <taxon>Eukaryota</taxon>
        <taxon>Metazoa</taxon>
        <taxon>Chordata</taxon>
        <taxon>Craniata</taxon>
        <taxon>Vertebrata</taxon>
        <taxon>Euteleostomi</taxon>
        <taxon>Actinopterygii</taxon>
        <taxon>Neopterygii</taxon>
        <taxon>Teleostei</taxon>
        <taxon>Neoteleostei</taxon>
        <taxon>Acanthomorphata</taxon>
        <taxon>Eupercaria</taxon>
        <taxon>Perciformes</taxon>
        <taxon>Cottioidei</taxon>
        <taxon>Cottales</taxon>
        <taxon>Liparidae</taxon>
        <taxon>Liparis</taxon>
    </lineage>
</organism>
<accession>A0A4Z2FMZ0</accession>
<name>A0A4Z2FMZ0_9TELE</name>
<dbReference type="AlphaFoldDB" id="A0A4Z2FMZ0"/>
<proteinExistence type="predicted"/>
<gene>
    <name evidence="1" type="ORF">EYF80_047616</name>
</gene>
<comment type="caution">
    <text evidence="1">The sequence shown here is derived from an EMBL/GenBank/DDBJ whole genome shotgun (WGS) entry which is preliminary data.</text>
</comment>
<evidence type="ECO:0000313" key="2">
    <source>
        <dbReference type="Proteomes" id="UP000314294"/>
    </source>
</evidence>
<evidence type="ECO:0000313" key="1">
    <source>
        <dbReference type="EMBL" id="TNN42220.1"/>
    </source>
</evidence>